<gene>
    <name evidence="3" type="ORF">CAMP_LOCUS6908</name>
</gene>
<dbReference type="PANTHER" id="PTHR21567">
    <property type="entry name" value="CLASP"/>
    <property type="match status" value="1"/>
</dbReference>
<feature type="compositionally biased region" description="Basic and acidic residues" evidence="1">
    <location>
        <begin position="263"/>
        <end position="273"/>
    </location>
</feature>
<comment type="caution">
    <text evidence="3">The sequence shown here is derived from an EMBL/GenBank/DDBJ whole genome shotgun (WGS) entry which is preliminary data.</text>
</comment>
<feature type="domain" description="CLASP N-terminal" evidence="2">
    <location>
        <begin position="30"/>
        <end position="244"/>
    </location>
</feature>
<accession>A0A9P1IFM9</accession>
<evidence type="ECO:0000256" key="1">
    <source>
        <dbReference type="SAM" id="MobiDB-lite"/>
    </source>
</evidence>
<feature type="region of interest" description="Disordered" evidence="1">
    <location>
        <begin position="255"/>
        <end position="281"/>
    </location>
</feature>
<dbReference type="PANTHER" id="PTHR21567:SF9">
    <property type="entry name" value="CLIP-ASSOCIATING PROTEIN"/>
    <property type="match status" value="1"/>
</dbReference>
<sequence>MSSTICKSDFLQQFDKIAALKIKSEQELRGEFKKIKEILANAGEDWKKRIEVLKRVQGFVKGSEDFGARRSVFLNALSQLNYTLPAAVRDLRSQIVKEAAITTSLILQKFGAEMQTLAEDVLMAAMSQVPVTTKIMSTSAMILSEFVVENCQTRQIFNILATFSSSKDKVQRRQLAYLLGVILRTWANSKPVPRRQLCDLVRLAICDADPETRQNGRKCFALLGETPEADEIFRDVDRSHQKLLRPDEVVMSRSVSVTSVKSETSKPRKKSTDRMSVSSTTLRSMTPVLHASTTSIVNQKPIQISKRRTSSVEAPKTLQDILKLCQNSSGKDRGIELLDQYLVSHELSRIEINSIGSVLNRLLDSIQNPTLFDIFTYFIIKYHQVLPADWLKLILGNIFMRKIGADSRILRNLNSSIEVIIETFDGDFQLGIVCEMIYEPFRPMIGKVKIVLLCYFNDLVTSRGDSLNLQAPQVFRAIQKLSEWMKSSPELEKHVRRIFVILEEEPQEAIENPIDILVSQNSLESLATLLDLISIGNFEPGEKTYAKLLLNIFKTIENSGAAEEERLLALRVLTKLCTLQASKLFYSSEIVVCKVLDFAADSSKERNQDTIDECLKVLATHLPRQKILNITKIFLKNRANVDRVNAVIRMISKMVEDVRIDEISQIMDEIMGSVVRAYGSKSSLIRRNVIFCIVTMVNRTGEDVMKEYLEKLPKSMQTLIQIYVNRTISASLGNCGPPPKK</sequence>
<protein>
    <recommendedName>
        <fullName evidence="2">CLASP N-terminal domain-containing protein</fullName>
    </recommendedName>
</protein>
<keyword evidence="4" id="KW-1185">Reference proteome</keyword>
<reference evidence="3" key="1">
    <citation type="submission" date="2022-11" db="EMBL/GenBank/DDBJ databases">
        <authorList>
            <person name="Kikuchi T."/>
        </authorList>
    </citation>
    <scope>NUCLEOTIDE SEQUENCE</scope>
    <source>
        <strain evidence="3">PS1010</strain>
    </source>
</reference>
<dbReference type="GO" id="GO:0040001">
    <property type="term" value="P:establishment of mitotic spindle localization"/>
    <property type="evidence" value="ECO:0007669"/>
    <property type="project" value="TreeGrafter"/>
</dbReference>
<proteinExistence type="predicted"/>
<dbReference type="Pfam" id="PF12348">
    <property type="entry name" value="CLASP_N"/>
    <property type="match status" value="1"/>
</dbReference>
<dbReference type="InterPro" id="IPR016024">
    <property type="entry name" value="ARM-type_fold"/>
</dbReference>
<organism evidence="3 4">
    <name type="scientific">Caenorhabditis angaria</name>
    <dbReference type="NCBI Taxonomy" id="860376"/>
    <lineage>
        <taxon>Eukaryota</taxon>
        <taxon>Metazoa</taxon>
        <taxon>Ecdysozoa</taxon>
        <taxon>Nematoda</taxon>
        <taxon>Chromadorea</taxon>
        <taxon>Rhabditida</taxon>
        <taxon>Rhabditina</taxon>
        <taxon>Rhabditomorpha</taxon>
        <taxon>Rhabditoidea</taxon>
        <taxon>Rhabditidae</taxon>
        <taxon>Peloderinae</taxon>
        <taxon>Caenorhabditis</taxon>
    </lineage>
</organism>
<evidence type="ECO:0000313" key="4">
    <source>
        <dbReference type="Proteomes" id="UP001152747"/>
    </source>
</evidence>
<dbReference type="GO" id="GO:0008017">
    <property type="term" value="F:microtubule binding"/>
    <property type="evidence" value="ECO:0007669"/>
    <property type="project" value="TreeGrafter"/>
</dbReference>
<dbReference type="GO" id="GO:0005876">
    <property type="term" value="C:spindle microtubule"/>
    <property type="evidence" value="ECO:0007669"/>
    <property type="project" value="TreeGrafter"/>
</dbReference>
<dbReference type="GO" id="GO:0005815">
    <property type="term" value="C:microtubule organizing center"/>
    <property type="evidence" value="ECO:0007669"/>
    <property type="project" value="TreeGrafter"/>
</dbReference>
<dbReference type="GO" id="GO:0045180">
    <property type="term" value="C:basal cortex"/>
    <property type="evidence" value="ECO:0007669"/>
    <property type="project" value="TreeGrafter"/>
</dbReference>
<dbReference type="AlphaFoldDB" id="A0A9P1IFM9"/>
<dbReference type="GO" id="GO:0000776">
    <property type="term" value="C:kinetochore"/>
    <property type="evidence" value="ECO:0007669"/>
    <property type="project" value="TreeGrafter"/>
</dbReference>
<dbReference type="InterPro" id="IPR011989">
    <property type="entry name" value="ARM-like"/>
</dbReference>
<evidence type="ECO:0000313" key="3">
    <source>
        <dbReference type="EMBL" id="CAI5444271.1"/>
    </source>
</evidence>
<dbReference type="GO" id="GO:0090307">
    <property type="term" value="P:mitotic spindle assembly"/>
    <property type="evidence" value="ECO:0007669"/>
    <property type="project" value="TreeGrafter"/>
</dbReference>
<evidence type="ECO:0000259" key="2">
    <source>
        <dbReference type="Pfam" id="PF12348"/>
    </source>
</evidence>
<dbReference type="OrthoDB" id="5807738at2759"/>
<dbReference type="InterPro" id="IPR024395">
    <property type="entry name" value="CLASP_N_dom"/>
</dbReference>
<dbReference type="EMBL" id="CANHGI010000003">
    <property type="protein sequence ID" value="CAI5444271.1"/>
    <property type="molecule type" value="Genomic_DNA"/>
</dbReference>
<dbReference type="GO" id="GO:0005881">
    <property type="term" value="C:cytoplasmic microtubule"/>
    <property type="evidence" value="ECO:0007669"/>
    <property type="project" value="TreeGrafter"/>
</dbReference>
<dbReference type="GO" id="GO:0072686">
    <property type="term" value="C:mitotic spindle"/>
    <property type="evidence" value="ECO:0007669"/>
    <property type="project" value="TreeGrafter"/>
</dbReference>
<name>A0A9P1IFM9_9PELO</name>
<dbReference type="Gene3D" id="1.25.10.10">
    <property type="entry name" value="Leucine-rich Repeat Variant"/>
    <property type="match status" value="3"/>
</dbReference>
<dbReference type="Proteomes" id="UP001152747">
    <property type="component" value="Unassembled WGS sequence"/>
</dbReference>
<dbReference type="SUPFAM" id="SSF48371">
    <property type="entry name" value="ARM repeat"/>
    <property type="match status" value="1"/>
</dbReference>